<dbReference type="EMBL" id="JADPIE010000001">
    <property type="protein sequence ID" value="MBF8435617.1"/>
    <property type="molecule type" value="Genomic_DNA"/>
</dbReference>
<dbReference type="PANTHER" id="PTHR11328:SF28">
    <property type="entry name" value="MAJOR FACILITATOR SUPERFAMILY DOMAIN-CONTAINING PROTEIN 12"/>
    <property type="match status" value="1"/>
</dbReference>
<keyword evidence="1" id="KW-0472">Membrane</keyword>
<dbReference type="PANTHER" id="PTHR11328">
    <property type="entry name" value="MAJOR FACILITATOR SUPERFAMILY DOMAIN-CONTAINING PROTEIN"/>
    <property type="match status" value="1"/>
</dbReference>
<feature type="transmembrane region" description="Helical" evidence="1">
    <location>
        <begin position="291"/>
        <end position="314"/>
    </location>
</feature>
<feature type="transmembrane region" description="Helical" evidence="1">
    <location>
        <begin position="114"/>
        <end position="138"/>
    </location>
</feature>
<evidence type="ECO:0000313" key="3">
    <source>
        <dbReference type="Proteomes" id="UP000621436"/>
    </source>
</evidence>
<keyword evidence="3" id="KW-1185">Reference proteome</keyword>
<feature type="transmembrane region" description="Helical" evidence="1">
    <location>
        <begin position="84"/>
        <end position="102"/>
    </location>
</feature>
<feature type="transmembrane region" description="Helical" evidence="1">
    <location>
        <begin position="353"/>
        <end position="372"/>
    </location>
</feature>
<reference evidence="2" key="1">
    <citation type="submission" date="2020-11" db="EMBL/GenBank/DDBJ databases">
        <title>Halonatronomonas betainensis gen. nov., sp. nov. a novel haloalkaliphilic representative of the family Halanaerobiacae capable of betaine degradation.</title>
        <authorList>
            <person name="Boltyanskaya Y."/>
            <person name="Kevbrin V."/>
            <person name="Detkova E."/>
            <person name="Grouzdev D.S."/>
            <person name="Koziaeva V."/>
            <person name="Zhilina T."/>
        </authorList>
    </citation>
    <scope>NUCLEOTIDE SEQUENCE</scope>
    <source>
        <strain evidence="2">Z-7014</strain>
    </source>
</reference>
<sequence length="482" mass="54021">MAEKRLKNIALINKFGYGAGNLGAGIILQVVNTYIVFYATAVLNIPGTMVGIAVSLSIIWDALTDPLMGYISDRTTFKYFGRRHLYLLLGALFAGLFNFYLWTINPEQSLFFKYSWFFANIILVKTFLTVFGTPYVALGAELSSDYNERTLIQSIRTVFFIFGVFSATALVLYIFFKPTEEYHLGQLNPAAYANMGIVSSLVMIISGIIAFISTYKYLPYLYKLSGDKKTISFNPIEEVKQIIIDFKNALNNYDFRSIVLGYLATNLTVALFTAVGLHVFTYTFNMNNTEIAIIIGTQFLISIISQPFWVAVAARFDKRPTILIGLGFSLIAAVIFLFSVFNRAYIAEHHLLLMPFAFFAGFGNGSLFTMPASMVADVIDVEELKTGTRLEGIYFGCLTFSYKTSQSIAILFLGILLDLIGFDPTLAEQPEFTLLFIGLILGIGGIITIGFAFKFYNNYRLTCSIVRNVQEKLRYQEGTNEE</sequence>
<dbReference type="Pfam" id="PF13347">
    <property type="entry name" value="MFS_2"/>
    <property type="match status" value="1"/>
</dbReference>
<dbReference type="InterPro" id="IPR039672">
    <property type="entry name" value="MFS_2"/>
</dbReference>
<organism evidence="2 3">
    <name type="scientific">Halonatronomonas betaini</name>
    <dbReference type="NCBI Taxonomy" id="2778430"/>
    <lineage>
        <taxon>Bacteria</taxon>
        <taxon>Bacillati</taxon>
        <taxon>Bacillota</taxon>
        <taxon>Clostridia</taxon>
        <taxon>Halanaerobiales</taxon>
        <taxon>Halarsenatibacteraceae</taxon>
        <taxon>Halonatronomonas</taxon>
    </lineage>
</organism>
<dbReference type="RefSeq" id="WP_270452260.1">
    <property type="nucleotide sequence ID" value="NZ_JADPIE010000001.1"/>
</dbReference>
<feature type="transmembrane region" description="Helical" evidence="1">
    <location>
        <begin position="321"/>
        <end position="341"/>
    </location>
</feature>
<dbReference type="SUPFAM" id="SSF103473">
    <property type="entry name" value="MFS general substrate transporter"/>
    <property type="match status" value="1"/>
</dbReference>
<feature type="transmembrane region" description="Helical" evidence="1">
    <location>
        <begin position="432"/>
        <end position="453"/>
    </location>
</feature>
<comment type="caution">
    <text evidence="2">The sequence shown here is derived from an EMBL/GenBank/DDBJ whole genome shotgun (WGS) entry which is preliminary data.</text>
</comment>
<accession>A0A931ANK8</accession>
<dbReference type="AlphaFoldDB" id="A0A931ANK8"/>
<keyword evidence="1" id="KW-1133">Transmembrane helix</keyword>
<dbReference type="InterPro" id="IPR036259">
    <property type="entry name" value="MFS_trans_sf"/>
</dbReference>
<dbReference type="Proteomes" id="UP000621436">
    <property type="component" value="Unassembled WGS sequence"/>
</dbReference>
<evidence type="ECO:0000256" key="1">
    <source>
        <dbReference type="SAM" id="Phobius"/>
    </source>
</evidence>
<dbReference type="GO" id="GO:0015293">
    <property type="term" value="F:symporter activity"/>
    <property type="evidence" value="ECO:0007669"/>
    <property type="project" value="InterPro"/>
</dbReference>
<feature type="transmembrane region" description="Helical" evidence="1">
    <location>
        <begin position="259"/>
        <end position="279"/>
    </location>
</feature>
<name>A0A931ANK8_9FIRM</name>
<feature type="transmembrane region" description="Helical" evidence="1">
    <location>
        <begin position="45"/>
        <end position="63"/>
    </location>
</feature>
<protein>
    <submittedName>
        <fullName evidence="2">MFS transporter</fullName>
    </submittedName>
</protein>
<feature type="transmembrane region" description="Helical" evidence="1">
    <location>
        <begin position="158"/>
        <end position="176"/>
    </location>
</feature>
<keyword evidence="1" id="KW-0812">Transmembrane</keyword>
<evidence type="ECO:0000313" key="2">
    <source>
        <dbReference type="EMBL" id="MBF8435617.1"/>
    </source>
</evidence>
<dbReference type="Gene3D" id="1.20.1250.20">
    <property type="entry name" value="MFS general substrate transporter like domains"/>
    <property type="match status" value="2"/>
</dbReference>
<feature type="transmembrane region" description="Helical" evidence="1">
    <location>
        <begin position="393"/>
        <end position="420"/>
    </location>
</feature>
<gene>
    <name evidence="2" type="ORF">I0Q91_00865</name>
</gene>
<proteinExistence type="predicted"/>
<dbReference type="GO" id="GO:0008643">
    <property type="term" value="P:carbohydrate transport"/>
    <property type="evidence" value="ECO:0007669"/>
    <property type="project" value="InterPro"/>
</dbReference>
<dbReference type="GO" id="GO:0005886">
    <property type="term" value="C:plasma membrane"/>
    <property type="evidence" value="ECO:0007669"/>
    <property type="project" value="TreeGrafter"/>
</dbReference>
<feature type="transmembrane region" description="Helical" evidence="1">
    <location>
        <begin position="196"/>
        <end position="218"/>
    </location>
</feature>